<reference evidence="5" key="1">
    <citation type="submission" date="2017-09" db="EMBL/GenBank/DDBJ databases">
        <title>Depth-based differentiation of microbial function through sediment-hosted aquifers and enrichment of novel symbionts in the deep terrestrial subsurface.</title>
        <authorList>
            <person name="Probst A.J."/>
            <person name="Ladd B."/>
            <person name="Jarett J.K."/>
            <person name="Geller-Mcgrath D.E."/>
            <person name="Sieber C.M.K."/>
            <person name="Emerson J.B."/>
            <person name="Anantharaman K."/>
            <person name="Thomas B.C."/>
            <person name="Malmstrom R."/>
            <person name="Stieglmeier M."/>
            <person name="Klingl A."/>
            <person name="Woyke T."/>
            <person name="Ryan C.M."/>
            <person name="Banfield J.F."/>
        </authorList>
    </citation>
    <scope>NUCLEOTIDE SEQUENCE [LARGE SCALE GENOMIC DNA]</scope>
</reference>
<dbReference type="EMBL" id="PFEB01000046">
    <property type="protein sequence ID" value="PJE60489.1"/>
    <property type="molecule type" value="Genomic_DNA"/>
</dbReference>
<proteinExistence type="predicted"/>
<dbReference type="SMART" id="SM00116">
    <property type="entry name" value="CBS"/>
    <property type="match status" value="3"/>
</dbReference>
<evidence type="ECO:0000256" key="2">
    <source>
        <dbReference type="PROSITE-ProRule" id="PRU00703"/>
    </source>
</evidence>
<feature type="domain" description="CBS" evidence="3">
    <location>
        <begin position="134"/>
        <end position="192"/>
    </location>
</feature>
<sequence length="362" mass="41914">MVRLKDIIKNENIIRVSSQDTLSSALAKLSTSHDGAFVFSGENKYLGIINPYYCLFKTSYPYNAKVENCLFHAPRIKINTPINKVARLFIESKIHYLPVFDNQDKFIGIISARRLIEANKDSPLFKIKIGDYLKTKKNLLISVYENDLVSRALTLFKEKKVSKLLVLSKYLKLKGILTYYDLISYLIKPRNVERRGDRVGDKINFYHYQVKNFAKNYILTLTPIHLMSEALNLILAKEIGSVVIVDDRRRPLGIITTQDFLRFFFNLKDENKIEISSKNLSQNNRRLVGGFFQRFSFFLKKEPDLVKAKLFVKEEKSGGLFEAVLSLIPKKGQLKVIKKEGKNLFKVLDLFSKILKRVKKEK</sequence>
<feature type="domain" description="CBS" evidence="3">
    <location>
        <begin position="69"/>
        <end position="127"/>
    </location>
</feature>
<evidence type="ECO:0000313" key="5">
    <source>
        <dbReference type="Proteomes" id="UP000231434"/>
    </source>
</evidence>
<evidence type="ECO:0000259" key="3">
    <source>
        <dbReference type="PROSITE" id="PS51371"/>
    </source>
</evidence>
<dbReference type="InterPro" id="IPR051257">
    <property type="entry name" value="Diverse_CBS-Domain"/>
</dbReference>
<evidence type="ECO:0000256" key="1">
    <source>
        <dbReference type="ARBA" id="ARBA00023122"/>
    </source>
</evidence>
<organism evidence="4 5">
    <name type="scientific">Candidatus Roizmanbacteria bacterium CG10_big_fil_rev_8_21_14_0_10_36_26</name>
    <dbReference type="NCBI Taxonomy" id="1974851"/>
    <lineage>
        <taxon>Bacteria</taxon>
        <taxon>Candidatus Roizmaniibacteriota</taxon>
    </lineage>
</organism>
<evidence type="ECO:0000313" key="4">
    <source>
        <dbReference type="EMBL" id="PJE60489.1"/>
    </source>
</evidence>
<dbReference type="Pfam" id="PF00571">
    <property type="entry name" value="CBS"/>
    <property type="match status" value="3"/>
</dbReference>
<dbReference type="CDD" id="cd02205">
    <property type="entry name" value="CBS_pair_SF"/>
    <property type="match status" value="2"/>
</dbReference>
<dbReference type="Gene3D" id="3.10.580.10">
    <property type="entry name" value="CBS-domain"/>
    <property type="match status" value="2"/>
</dbReference>
<dbReference type="Proteomes" id="UP000231434">
    <property type="component" value="Unassembled WGS sequence"/>
</dbReference>
<dbReference type="SUPFAM" id="SSF54631">
    <property type="entry name" value="CBS-domain pair"/>
    <property type="match status" value="2"/>
</dbReference>
<dbReference type="PANTHER" id="PTHR43080:SF2">
    <property type="entry name" value="CBS DOMAIN-CONTAINING PROTEIN"/>
    <property type="match status" value="1"/>
</dbReference>
<gene>
    <name evidence="4" type="ORF">COU86_04195</name>
</gene>
<accession>A0A2M8KKP4</accession>
<feature type="domain" description="CBS" evidence="3">
    <location>
        <begin position="213"/>
        <end position="270"/>
    </location>
</feature>
<dbReference type="InterPro" id="IPR000644">
    <property type="entry name" value="CBS_dom"/>
</dbReference>
<comment type="caution">
    <text evidence="4">The sequence shown here is derived from an EMBL/GenBank/DDBJ whole genome shotgun (WGS) entry which is preliminary data.</text>
</comment>
<keyword evidence="1 2" id="KW-0129">CBS domain</keyword>
<dbReference type="AlphaFoldDB" id="A0A2M8KKP4"/>
<dbReference type="PROSITE" id="PS51371">
    <property type="entry name" value="CBS"/>
    <property type="match status" value="3"/>
</dbReference>
<dbReference type="InterPro" id="IPR046342">
    <property type="entry name" value="CBS_dom_sf"/>
</dbReference>
<protein>
    <recommendedName>
        <fullName evidence="3">CBS domain-containing protein</fullName>
    </recommendedName>
</protein>
<name>A0A2M8KKP4_9BACT</name>
<dbReference type="PANTHER" id="PTHR43080">
    <property type="entry name" value="CBS DOMAIN-CONTAINING PROTEIN CBSX3, MITOCHONDRIAL"/>
    <property type="match status" value="1"/>
</dbReference>